<sequence length="468" mass="54114">MKLKNLFIITIVFVSFNCCQNHSIESNQKYPFQGRIDYQLTNDEENFLDSLQRYSFLYFLGELNPENGLVKDRTADWSASSIAAVGFAIPSYAIAAERNWITRDSAAQIVSTILNFFLNSEQSPEPSSTGYKGFYYHFLNMKTGKRDYNSELSTIDTGLLIAGVIFARQYFDRDNELEKSIRTTATKLIDRLDWNFFRMKTDDQYNNSICMGWYPESGFHKMGWIGYNEAILLYILAAGGNLENPLESYQAWLNSYDWREPYKGYAHAVFPPMFGHQYSHMFIDFRNLFDSYMKQKGIDYFENSRRATYTQRQYAIENPNNWIGYDSLCWGITACDGPGEKYNFNDKKFLGYAGRGTSGPDLVYFDDGTLAPTAVAGSIVFTPEICIPTLINIHNKYSFKGLWSKYGMLDAFNPTLNWFNDQYIGIDQGPIVIMIENFRTGLVWKYFMKDPLIQKGLEKLNFEYSTTK</sequence>
<dbReference type="InterPro" id="IPR019282">
    <property type="entry name" value="Glycoamylase-like_cons_dom"/>
</dbReference>
<organism evidence="2">
    <name type="scientific">Ignavibacterium album</name>
    <dbReference type="NCBI Taxonomy" id="591197"/>
    <lineage>
        <taxon>Bacteria</taxon>
        <taxon>Pseudomonadati</taxon>
        <taxon>Ignavibacteriota</taxon>
        <taxon>Ignavibacteria</taxon>
        <taxon>Ignavibacteriales</taxon>
        <taxon>Ignavibacteriaceae</taxon>
        <taxon>Ignavibacterium</taxon>
    </lineage>
</organism>
<gene>
    <name evidence="2" type="ORF">ENS56_11530</name>
</gene>
<proteinExistence type="predicted"/>
<comment type="caution">
    <text evidence="2">The sequence shown here is derived from an EMBL/GenBank/DDBJ whole genome shotgun (WGS) entry which is preliminary data.</text>
</comment>
<dbReference type="Pfam" id="PF10091">
    <property type="entry name" value="Glycoamylase"/>
    <property type="match status" value="1"/>
</dbReference>
<protein>
    <submittedName>
        <fullName evidence="2">Tat pathway signal protein</fullName>
    </submittedName>
</protein>
<dbReference type="Gene3D" id="1.50.10.140">
    <property type="match status" value="1"/>
</dbReference>
<feature type="domain" description="Glycoamylase-like" evidence="1">
    <location>
        <begin position="223"/>
        <end position="450"/>
    </location>
</feature>
<dbReference type="AlphaFoldDB" id="A0A832DMA0"/>
<accession>A0A832DMA0</accession>
<reference evidence="2" key="1">
    <citation type="journal article" date="2020" name="mSystems">
        <title>Genome- and Community-Level Interaction Insights into Carbon Utilization and Element Cycling Functions of Hydrothermarchaeota in Hydrothermal Sediment.</title>
        <authorList>
            <person name="Zhou Z."/>
            <person name="Liu Y."/>
            <person name="Xu W."/>
            <person name="Pan J."/>
            <person name="Luo Z.H."/>
            <person name="Li M."/>
        </authorList>
    </citation>
    <scope>NUCLEOTIDE SEQUENCE [LARGE SCALE GENOMIC DNA]</scope>
    <source>
        <strain evidence="2">SpSt-500</strain>
    </source>
</reference>
<dbReference type="PIRSF" id="PIRSF028431">
    <property type="entry name" value="UCP028431"/>
    <property type="match status" value="1"/>
</dbReference>
<evidence type="ECO:0000313" key="2">
    <source>
        <dbReference type="EMBL" id="HGT48659.1"/>
    </source>
</evidence>
<name>A0A832DMA0_9BACT</name>
<evidence type="ECO:0000259" key="1">
    <source>
        <dbReference type="Pfam" id="PF10091"/>
    </source>
</evidence>
<dbReference type="EMBL" id="DSVI01000019">
    <property type="protein sequence ID" value="HGT48659.1"/>
    <property type="molecule type" value="Genomic_DNA"/>
</dbReference>
<dbReference type="InterPro" id="IPR016883">
    <property type="entry name" value="UCP028431"/>
</dbReference>